<feature type="domain" description="Glycosyltransferase subfamily 4-like N-terminal" evidence="4">
    <location>
        <begin position="38"/>
        <end position="172"/>
    </location>
</feature>
<dbReference type="RefSeq" id="WP_344742830.1">
    <property type="nucleotide sequence ID" value="NZ_BAAAYR010000006.1"/>
</dbReference>
<evidence type="ECO:0000256" key="3">
    <source>
        <dbReference type="SAM" id="MobiDB-lite"/>
    </source>
</evidence>
<keyword evidence="6" id="KW-1185">Reference proteome</keyword>
<dbReference type="SUPFAM" id="SSF53756">
    <property type="entry name" value="UDP-Glycosyltransferase/glycogen phosphorylase"/>
    <property type="match status" value="1"/>
</dbReference>
<proteinExistence type="predicted"/>
<dbReference type="CDD" id="cd03801">
    <property type="entry name" value="GT4_PimA-like"/>
    <property type="match status" value="1"/>
</dbReference>
<dbReference type="PANTHER" id="PTHR45947">
    <property type="entry name" value="SULFOQUINOVOSYL TRANSFERASE SQD2"/>
    <property type="match status" value="1"/>
</dbReference>
<evidence type="ECO:0000313" key="6">
    <source>
        <dbReference type="Proteomes" id="UP001500767"/>
    </source>
</evidence>
<comment type="caution">
    <text evidence="5">The sequence shown here is derived from an EMBL/GenBank/DDBJ whole genome shotgun (WGS) entry which is preliminary data.</text>
</comment>
<keyword evidence="1" id="KW-0328">Glycosyltransferase</keyword>
<evidence type="ECO:0000259" key="4">
    <source>
        <dbReference type="Pfam" id="PF13579"/>
    </source>
</evidence>
<dbReference type="Pfam" id="PF13579">
    <property type="entry name" value="Glyco_trans_4_4"/>
    <property type="match status" value="1"/>
</dbReference>
<dbReference type="Proteomes" id="UP001500767">
    <property type="component" value="Unassembled WGS sequence"/>
</dbReference>
<keyword evidence="2" id="KW-0808">Transferase</keyword>
<sequence>MPDPDAELRPGPPPGFEPDPSRPAGRTRVAMVLTASTGGIGRHVASVAPRLAARGFDVTVYASPVTLAAHDVGVPAVPLDAVALARGVAAADVVHAHGYKAAALALPYARVRRVPLVVTWHNAVLDSGGGARAGRILQRVVARGADVVLAASSDLLAQAVALGAREARLAPVAAPALALPVLARDARRATLGLAPDDVLVVTVTRLAPQKNLDLLLDVAARTRDRADLAYALVGSGPLHDALARRVVDEGLRVTLVGASDDVASWFRASDLALLPSRWEARALVAQEAMLAGVPLVATRVGGIPELVGEAAVLVDPDDAGAAADAVRRLADDATARRALADAGLRQAATWPGEDDVADELGLVYRHVLTGRGRSAS</sequence>
<dbReference type="InterPro" id="IPR050194">
    <property type="entry name" value="Glycosyltransferase_grp1"/>
</dbReference>
<dbReference type="InterPro" id="IPR028098">
    <property type="entry name" value="Glyco_trans_4-like_N"/>
</dbReference>
<dbReference type="EMBL" id="BAAAYR010000006">
    <property type="protein sequence ID" value="GAA3578015.1"/>
    <property type="molecule type" value="Genomic_DNA"/>
</dbReference>
<evidence type="ECO:0000313" key="5">
    <source>
        <dbReference type="EMBL" id="GAA3578015.1"/>
    </source>
</evidence>
<gene>
    <name evidence="5" type="ORF">GCM10022197_39190</name>
</gene>
<reference evidence="6" key="1">
    <citation type="journal article" date="2019" name="Int. J. Syst. Evol. Microbiol.">
        <title>The Global Catalogue of Microorganisms (GCM) 10K type strain sequencing project: providing services to taxonomists for standard genome sequencing and annotation.</title>
        <authorList>
            <consortium name="The Broad Institute Genomics Platform"/>
            <consortium name="The Broad Institute Genome Sequencing Center for Infectious Disease"/>
            <person name="Wu L."/>
            <person name="Ma J."/>
        </authorList>
    </citation>
    <scope>NUCLEOTIDE SEQUENCE [LARGE SCALE GENOMIC DNA]</scope>
    <source>
        <strain evidence="6">JCM 16540</strain>
    </source>
</reference>
<dbReference type="PANTHER" id="PTHR45947:SF3">
    <property type="entry name" value="SULFOQUINOVOSYL TRANSFERASE SQD2"/>
    <property type="match status" value="1"/>
</dbReference>
<protein>
    <submittedName>
        <fullName evidence="5">Glycosyltransferase family 4 protein</fullName>
    </submittedName>
</protein>
<name>A0ABP6Y666_9ACTN</name>
<dbReference type="Pfam" id="PF13692">
    <property type="entry name" value="Glyco_trans_1_4"/>
    <property type="match status" value="1"/>
</dbReference>
<evidence type="ECO:0000256" key="1">
    <source>
        <dbReference type="ARBA" id="ARBA00022676"/>
    </source>
</evidence>
<dbReference type="Gene3D" id="3.40.50.2000">
    <property type="entry name" value="Glycogen Phosphorylase B"/>
    <property type="match status" value="2"/>
</dbReference>
<organism evidence="5 6">
    <name type="scientific">Microlunatus spumicola</name>
    <dbReference type="NCBI Taxonomy" id="81499"/>
    <lineage>
        <taxon>Bacteria</taxon>
        <taxon>Bacillati</taxon>
        <taxon>Actinomycetota</taxon>
        <taxon>Actinomycetes</taxon>
        <taxon>Propionibacteriales</taxon>
        <taxon>Propionibacteriaceae</taxon>
        <taxon>Microlunatus</taxon>
    </lineage>
</organism>
<feature type="region of interest" description="Disordered" evidence="3">
    <location>
        <begin position="1"/>
        <end position="24"/>
    </location>
</feature>
<evidence type="ECO:0000256" key="2">
    <source>
        <dbReference type="ARBA" id="ARBA00022679"/>
    </source>
</evidence>
<accession>A0ABP6Y666</accession>